<dbReference type="PROSITE" id="PS50111">
    <property type="entry name" value="CHEMOTAXIS_TRANSDUC_2"/>
    <property type="match status" value="1"/>
</dbReference>
<keyword evidence="4" id="KW-0472">Membrane</keyword>
<dbReference type="InterPro" id="IPR004089">
    <property type="entry name" value="MCPsignal_dom"/>
</dbReference>
<evidence type="ECO:0000313" key="7">
    <source>
        <dbReference type="Proteomes" id="UP000012589"/>
    </source>
</evidence>
<dbReference type="InterPro" id="IPR024478">
    <property type="entry name" value="HlyB_4HB_MCP"/>
</dbReference>
<evidence type="ECO:0000256" key="2">
    <source>
        <dbReference type="ARBA" id="ARBA00029447"/>
    </source>
</evidence>
<keyword evidence="4" id="KW-1133">Transmembrane helix</keyword>
<proteinExistence type="inferred from homology"/>
<feature type="transmembrane region" description="Helical" evidence="4">
    <location>
        <begin position="182"/>
        <end position="213"/>
    </location>
</feature>
<dbReference type="Gene3D" id="1.10.287.950">
    <property type="entry name" value="Methyl-accepting chemotaxis protein"/>
    <property type="match status" value="1"/>
</dbReference>
<organism evidence="6 7">
    <name type="scientific">Eubacterium plexicaudatum ASF492</name>
    <dbReference type="NCBI Taxonomy" id="1235802"/>
    <lineage>
        <taxon>Bacteria</taxon>
        <taxon>Bacillati</taxon>
        <taxon>Bacillota</taxon>
        <taxon>Clostridia</taxon>
        <taxon>Eubacteriales</taxon>
        <taxon>Eubacteriaceae</taxon>
        <taxon>Eubacterium</taxon>
    </lineage>
</organism>
<dbReference type="OrthoDB" id="1767143at2"/>
<dbReference type="PATRIC" id="fig|1235802.3.peg.3970"/>
<dbReference type="AlphaFoldDB" id="N2A3V9"/>
<keyword evidence="1 3" id="KW-0807">Transducer</keyword>
<dbReference type="Pfam" id="PF12729">
    <property type="entry name" value="4HB_MCP_1"/>
    <property type="match status" value="1"/>
</dbReference>
<dbReference type="HOGENOM" id="CLU_000445_107_27_9"/>
<keyword evidence="7" id="KW-1185">Reference proteome</keyword>
<dbReference type="PANTHER" id="PTHR32089">
    <property type="entry name" value="METHYL-ACCEPTING CHEMOTAXIS PROTEIN MCPB"/>
    <property type="match status" value="1"/>
</dbReference>
<dbReference type="SMART" id="SM00283">
    <property type="entry name" value="MA"/>
    <property type="match status" value="1"/>
</dbReference>
<dbReference type="STRING" id="1235802.C823_03765"/>
<accession>N2A3V9</accession>
<gene>
    <name evidence="6" type="ORF">C823_03765</name>
</gene>
<evidence type="ECO:0000256" key="1">
    <source>
        <dbReference type="ARBA" id="ARBA00023224"/>
    </source>
</evidence>
<dbReference type="Pfam" id="PF00015">
    <property type="entry name" value="MCPsignal"/>
    <property type="match status" value="1"/>
</dbReference>
<dbReference type="PRINTS" id="PR00260">
    <property type="entry name" value="CHEMTRNSDUCR"/>
</dbReference>
<dbReference type="eggNOG" id="COG0840">
    <property type="taxonomic scope" value="Bacteria"/>
</dbReference>
<evidence type="ECO:0000259" key="5">
    <source>
        <dbReference type="PROSITE" id="PS50111"/>
    </source>
</evidence>
<evidence type="ECO:0000313" key="6">
    <source>
        <dbReference type="EMBL" id="EMZ22896.1"/>
    </source>
</evidence>
<dbReference type="PANTHER" id="PTHR32089:SF112">
    <property type="entry name" value="LYSOZYME-LIKE PROTEIN-RELATED"/>
    <property type="match status" value="1"/>
</dbReference>
<evidence type="ECO:0000256" key="4">
    <source>
        <dbReference type="SAM" id="Phobius"/>
    </source>
</evidence>
<dbReference type="GO" id="GO:0016020">
    <property type="term" value="C:membrane"/>
    <property type="evidence" value="ECO:0007669"/>
    <property type="project" value="InterPro"/>
</dbReference>
<keyword evidence="4" id="KW-0812">Transmembrane</keyword>
<sequence length="528" mass="57709">MNSRHSIQKRLILPILLLGIVAFISNVLSVYNIHHVNANATQIVDDQMAGAAKLAEIRCSLLNIHKMALSHIVASDYNTMITVVSQMKVEEQALDRDLESYEKYVSEEEAPVYKKLMESYGEFKHSIVRLVCASASGKTTEAYAYANDEVAVYGAEAEKQIETMVSQIEKQTELARQKLTDVYISSIVISSITVVAGLLLVAAAISIILKYVVKPIKQMMQTLQGSSERINTVVGEVLGKTRTSSRSTKDLHSLMEALSAAIRKVAQNASTISANTSDVNEDVNDMVQECATITEYASEMKLRASKMEQTAQTNTEVIGEKASDILVELNEAIANSKSVDQVNTLTKEILSISVSTNLIALNASVEASRAGEAGKGFAIVAGEVRDLADSCAKTATRIQEVNKVVTKAVYNLSKNAQELIDYMNDTILAEFRIFVSAGQQYKKDAAYVKQEMEQFHNKAIHLRNSMAEIVTSIKSITNAIDEGAGDISGVAGSTRSLVGNMADITSRMDINKEIVEELRKQTEIFANL</sequence>
<dbReference type="GO" id="GO:0007165">
    <property type="term" value="P:signal transduction"/>
    <property type="evidence" value="ECO:0007669"/>
    <property type="project" value="UniProtKB-KW"/>
</dbReference>
<dbReference type="SUPFAM" id="SSF58104">
    <property type="entry name" value="Methyl-accepting chemotaxis protein (MCP) signaling domain"/>
    <property type="match status" value="1"/>
</dbReference>
<comment type="similarity">
    <text evidence="2">Belongs to the methyl-accepting chemotaxis (MCP) protein family.</text>
</comment>
<dbReference type="Proteomes" id="UP000012589">
    <property type="component" value="Unassembled WGS sequence"/>
</dbReference>
<dbReference type="EMBL" id="AQFT01000115">
    <property type="protein sequence ID" value="EMZ22896.1"/>
    <property type="molecule type" value="Genomic_DNA"/>
</dbReference>
<dbReference type="GO" id="GO:0006935">
    <property type="term" value="P:chemotaxis"/>
    <property type="evidence" value="ECO:0007669"/>
    <property type="project" value="InterPro"/>
</dbReference>
<name>N2A3V9_9FIRM</name>
<dbReference type="InterPro" id="IPR004090">
    <property type="entry name" value="Chemotax_Me-accpt_rcpt"/>
</dbReference>
<reference evidence="6 7" key="1">
    <citation type="journal article" date="2014" name="Genome Announc.">
        <title>Draft genome sequences of the altered schaedler flora, a defined bacterial community from gnotobiotic mice.</title>
        <authorList>
            <person name="Wannemuehler M.J."/>
            <person name="Overstreet A.M."/>
            <person name="Ward D.V."/>
            <person name="Phillips G.J."/>
        </authorList>
    </citation>
    <scope>NUCLEOTIDE SEQUENCE [LARGE SCALE GENOMIC DNA]</scope>
    <source>
        <strain evidence="6 7">ASF492</strain>
    </source>
</reference>
<dbReference type="GO" id="GO:0004888">
    <property type="term" value="F:transmembrane signaling receptor activity"/>
    <property type="evidence" value="ECO:0007669"/>
    <property type="project" value="InterPro"/>
</dbReference>
<protein>
    <recommendedName>
        <fullName evidence="5">Methyl-accepting transducer domain-containing protein</fullName>
    </recommendedName>
</protein>
<evidence type="ECO:0000256" key="3">
    <source>
        <dbReference type="PROSITE-ProRule" id="PRU00284"/>
    </source>
</evidence>
<feature type="domain" description="Methyl-accepting transducer" evidence="5">
    <location>
        <begin position="247"/>
        <end position="401"/>
    </location>
</feature>
<comment type="caution">
    <text evidence="6">The sequence shown here is derived from an EMBL/GenBank/DDBJ whole genome shotgun (WGS) entry which is preliminary data.</text>
</comment>